<dbReference type="SMART" id="SM00267">
    <property type="entry name" value="GGDEF"/>
    <property type="match status" value="1"/>
</dbReference>
<dbReference type="NCBIfam" id="TIGR00254">
    <property type="entry name" value="GGDEF"/>
    <property type="match status" value="1"/>
</dbReference>
<accession>A0A0S6UAJ9</accession>
<evidence type="ECO:0000259" key="2">
    <source>
        <dbReference type="PROSITE" id="PS50887"/>
    </source>
</evidence>
<dbReference type="PANTHER" id="PTHR45138:SF9">
    <property type="entry name" value="DIGUANYLATE CYCLASE DGCM-RELATED"/>
    <property type="match status" value="1"/>
</dbReference>
<sequence>MDEKLGRADWLAAMLVTVGGVFLSLAAPPGPTVYWGLTWSIFNGLILAIRILSTGFITRVLILGLNLILIAGWQLTSGWPSATSLPLLLFLPVLVPLYREQRMEILAGLVGGLILGGYSTLKENLADPSSWAILGGWVAIAGFFYYLMAGLVVKARQAASLQAEVEYTRHEYQEACKRLAAMEMAAITDDLTGIYNYRYFEQAFSNLLNSRQQPRYLAVLMLDIDYFKEINDAYGHLTGNRVLAELATILKECTREQDVVTRFGGEEFALILPDTDYHGALQVAERIRKAIAEHTFQAEGTAIHVTVSAGVAVWPVDGTDKKDIIARADRALYQAKTTGRNSVCAYQFLKKERGVHE</sequence>
<dbReference type="InterPro" id="IPR029787">
    <property type="entry name" value="Nucleotide_cyclase"/>
</dbReference>
<reference evidence="3" key="1">
    <citation type="journal article" date="2014" name="Gene">
        <title>Genome-guided analysis of transformation efficiency and carbon dioxide assimilation by Moorella thermoacetica Y72.</title>
        <authorList>
            <person name="Tsukahara K."/>
            <person name="Kita A."/>
            <person name="Nakashimada Y."/>
            <person name="Hoshino T."/>
            <person name="Murakami K."/>
        </authorList>
    </citation>
    <scope>NUCLEOTIDE SEQUENCE [LARGE SCALE GENOMIC DNA]</scope>
    <source>
        <strain evidence="3">Y72</strain>
    </source>
</reference>
<feature type="transmembrane region" description="Helical" evidence="1">
    <location>
        <begin position="56"/>
        <end position="73"/>
    </location>
</feature>
<dbReference type="AlphaFoldDB" id="A0A0S6UAJ9"/>
<dbReference type="RefSeq" id="WP_025773746.1">
    <property type="nucleotide sequence ID" value="NZ_DF238840.1"/>
</dbReference>
<proteinExistence type="predicted"/>
<keyword evidence="1" id="KW-1133">Transmembrane helix</keyword>
<dbReference type="Gene3D" id="3.30.70.270">
    <property type="match status" value="1"/>
</dbReference>
<feature type="transmembrane region" description="Helical" evidence="1">
    <location>
        <begin position="133"/>
        <end position="153"/>
    </location>
</feature>
<keyword evidence="1" id="KW-0472">Membrane</keyword>
<dbReference type="Pfam" id="PF00990">
    <property type="entry name" value="GGDEF"/>
    <property type="match status" value="1"/>
</dbReference>
<dbReference type="EMBL" id="DF238840">
    <property type="protein sequence ID" value="GAF25994.1"/>
    <property type="molecule type" value="Genomic_DNA"/>
</dbReference>
<feature type="domain" description="GGDEF" evidence="2">
    <location>
        <begin position="215"/>
        <end position="348"/>
    </location>
</feature>
<dbReference type="InterPro" id="IPR050469">
    <property type="entry name" value="Diguanylate_Cyclase"/>
</dbReference>
<dbReference type="Proteomes" id="UP000063718">
    <property type="component" value="Unassembled WGS sequence"/>
</dbReference>
<dbReference type="PANTHER" id="PTHR45138">
    <property type="entry name" value="REGULATORY COMPONENTS OF SENSORY TRANSDUCTION SYSTEM"/>
    <property type="match status" value="1"/>
</dbReference>
<feature type="transmembrane region" description="Helical" evidence="1">
    <location>
        <begin position="105"/>
        <end position="121"/>
    </location>
</feature>
<dbReference type="GO" id="GO:0052621">
    <property type="term" value="F:diguanylate cyclase activity"/>
    <property type="evidence" value="ECO:0007669"/>
    <property type="project" value="TreeGrafter"/>
</dbReference>
<dbReference type="FunFam" id="3.30.70.270:FF:000001">
    <property type="entry name" value="Diguanylate cyclase domain protein"/>
    <property type="match status" value="1"/>
</dbReference>
<name>A0A0S6UAJ9_NEOTH</name>
<protein>
    <submittedName>
        <fullName evidence="3">FOG: GGDEF domain</fullName>
    </submittedName>
</protein>
<gene>
    <name evidence="3" type="ORF">MTY_1331</name>
</gene>
<feature type="transmembrane region" description="Helical" evidence="1">
    <location>
        <begin position="7"/>
        <end position="27"/>
    </location>
</feature>
<evidence type="ECO:0000313" key="3">
    <source>
        <dbReference type="EMBL" id="GAF25994.1"/>
    </source>
</evidence>
<dbReference type="PROSITE" id="PS50887">
    <property type="entry name" value="GGDEF"/>
    <property type="match status" value="1"/>
</dbReference>
<dbReference type="GO" id="GO:0043709">
    <property type="term" value="P:cell adhesion involved in single-species biofilm formation"/>
    <property type="evidence" value="ECO:0007669"/>
    <property type="project" value="TreeGrafter"/>
</dbReference>
<dbReference type="InterPro" id="IPR043128">
    <property type="entry name" value="Rev_trsase/Diguanyl_cyclase"/>
</dbReference>
<dbReference type="SUPFAM" id="SSF55073">
    <property type="entry name" value="Nucleotide cyclase"/>
    <property type="match status" value="1"/>
</dbReference>
<evidence type="ECO:0000256" key="1">
    <source>
        <dbReference type="SAM" id="Phobius"/>
    </source>
</evidence>
<organism evidence="3">
    <name type="scientific">Moorella thermoacetica Y72</name>
    <dbReference type="NCBI Taxonomy" id="1325331"/>
    <lineage>
        <taxon>Bacteria</taxon>
        <taxon>Bacillati</taxon>
        <taxon>Bacillota</taxon>
        <taxon>Clostridia</taxon>
        <taxon>Neomoorellales</taxon>
        <taxon>Neomoorellaceae</taxon>
        <taxon>Neomoorella</taxon>
    </lineage>
</organism>
<feature type="transmembrane region" description="Helical" evidence="1">
    <location>
        <begin position="79"/>
        <end position="98"/>
    </location>
</feature>
<dbReference type="GO" id="GO:0005886">
    <property type="term" value="C:plasma membrane"/>
    <property type="evidence" value="ECO:0007669"/>
    <property type="project" value="TreeGrafter"/>
</dbReference>
<keyword evidence="1" id="KW-0812">Transmembrane</keyword>
<dbReference type="GO" id="GO:1902201">
    <property type="term" value="P:negative regulation of bacterial-type flagellum-dependent cell motility"/>
    <property type="evidence" value="ECO:0007669"/>
    <property type="project" value="TreeGrafter"/>
</dbReference>
<dbReference type="CDD" id="cd01949">
    <property type="entry name" value="GGDEF"/>
    <property type="match status" value="1"/>
</dbReference>
<dbReference type="InterPro" id="IPR000160">
    <property type="entry name" value="GGDEF_dom"/>
</dbReference>